<evidence type="ECO:0000313" key="8">
    <source>
        <dbReference type="Proteomes" id="UP000193498"/>
    </source>
</evidence>
<gene>
    <name evidence="7" type="ORF">K493DRAFT_315338</name>
</gene>
<sequence>MKKYSNADPRRPEAVVPFVQPKVDEEAERDAYGLIATVFATMGIMFKHHWGSWWGLIFSIISWVNEKQTTKAFRQTYTSMLFSVLGLVINYMQTFYLRR</sequence>
<dbReference type="GO" id="GO:0045048">
    <property type="term" value="P:protein insertion into ER membrane"/>
    <property type="evidence" value="ECO:0007669"/>
    <property type="project" value="InterPro"/>
</dbReference>
<organism evidence="7 8">
    <name type="scientific">Basidiobolus meristosporus CBS 931.73</name>
    <dbReference type="NCBI Taxonomy" id="1314790"/>
    <lineage>
        <taxon>Eukaryota</taxon>
        <taxon>Fungi</taxon>
        <taxon>Fungi incertae sedis</taxon>
        <taxon>Zoopagomycota</taxon>
        <taxon>Entomophthoromycotina</taxon>
        <taxon>Basidiobolomycetes</taxon>
        <taxon>Basidiobolales</taxon>
        <taxon>Basidiobolaceae</taxon>
        <taxon>Basidiobolus</taxon>
    </lineage>
</organism>
<dbReference type="Proteomes" id="UP000193498">
    <property type="component" value="Unassembled WGS sequence"/>
</dbReference>
<evidence type="ECO:0000313" key="7">
    <source>
        <dbReference type="EMBL" id="ORX94778.1"/>
    </source>
</evidence>
<dbReference type="InParanoid" id="A0A1Y1Y9X2"/>
<dbReference type="GO" id="GO:0044183">
    <property type="term" value="F:protein folding chaperone"/>
    <property type="evidence" value="ECO:0007669"/>
    <property type="project" value="InterPro"/>
</dbReference>
<protein>
    <recommendedName>
        <fullName evidence="9">Protein Asterix</fullName>
    </recommendedName>
</protein>
<evidence type="ECO:0000256" key="2">
    <source>
        <dbReference type="ARBA" id="ARBA00009066"/>
    </source>
</evidence>
<proteinExistence type="inferred from homology"/>
<keyword evidence="4 6" id="KW-1133">Transmembrane helix</keyword>
<keyword evidence="8" id="KW-1185">Reference proteome</keyword>
<dbReference type="AlphaFoldDB" id="A0A1Y1Y9X2"/>
<name>A0A1Y1Y9X2_9FUNG</name>
<dbReference type="GO" id="GO:0005789">
    <property type="term" value="C:endoplasmic reticulum membrane"/>
    <property type="evidence" value="ECO:0007669"/>
    <property type="project" value="InterPro"/>
</dbReference>
<dbReference type="Pfam" id="PF03669">
    <property type="entry name" value="ASTER"/>
    <property type="match status" value="1"/>
</dbReference>
<comment type="caution">
    <text evidence="7">The sequence shown here is derived from an EMBL/GenBank/DDBJ whole genome shotgun (WGS) entry which is preliminary data.</text>
</comment>
<evidence type="ECO:0000256" key="1">
    <source>
        <dbReference type="ARBA" id="ARBA00004370"/>
    </source>
</evidence>
<dbReference type="OrthoDB" id="284718at2759"/>
<feature type="transmembrane region" description="Helical" evidence="6">
    <location>
        <begin position="77"/>
        <end position="97"/>
    </location>
</feature>
<evidence type="ECO:0000256" key="4">
    <source>
        <dbReference type="ARBA" id="ARBA00022989"/>
    </source>
</evidence>
<dbReference type="PANTHER" id="PTHR13193">
    <property type="entry name" value="CGI-140"/>
    <property type="match status" value="1"/>
</dbReference>
<dbReference type="PANTHER" id="PTHR13193:SF0">
    <property type="entry name" value="PAT COMPLEX SUBUNIT ASTERIX"/>
    <property type="match status" value="1"/>
</dbReference>
<comment type="subcellular location">
    <subcellularLocation>
        <location evidence="1">Membrane</location>
    </subcellularLocation>
</comment>
<evidence type="ECO:0000256" key="6">
    <source>
        <dbReference type="SAM" id="Phobius"/>
    </source>
</evidence>
<dbReference type="STRING" id="1314790.A0A1Y1Y9X2"/>
<reference evidence="7 8" key="1">
    <citation type="submission" date="2016-07" db="EMBL/GenBank/DDBJ databases">
        <title>Pervasive Adenine N6-methylation of Active Genes in Fungi.</title>
        <authorList>
            <consortium name="DOE Joint Genome Institute"/>
            <person name="Mondo S.J."/>
            <person name="Dannebaum R.O."/>
            <person name="Kuo R.C."/>
            <person name="Labutti K."/>
            <person name="Haridas S."/>
            <person name="Kuo A."/>
            <person name="Salamov A."/>
            <person name="Ahrendt S.R."/>
            <person name="Lipzen A."/>
            <person name="Sullivan W."/>
            <person name="Andreopoulos W.B."/>
            <person name="Clum A."/>
            <person name="Lindquist E."/>
            <person name="Daum C."/>
            <person name="Ramamoorthy G.K."/>
            <person name="Gryganskyi A."/>
            <person name="Culley D."/>
            <person name="Magnuson J.K."/>
            <person name="James T.Y."/>
            <person name="O'Malley M.A."/>
            <person name="Stajich J.E."/>
            <person name="Spatafora J.W."/>
            <person name="Visel A."/>
            <person name="Grigoriev I.V."/>
        </authorList>
    </citation>
    <scope>NUCLEOTIDE SEQUENCE [LARGE SCALE GENOMIC DNA]</scope>
    <source>
        <strain evidence="7 8">CBS 931.73</strain>
    </source>
</reference>
<evidence type="ECO:0000256" key="3">
    <source>
        <dbReference type="ARBA" id="ARBA00022692"/>
    </source>
</evidence>
<keyword evidence="3 6" id="KW-0812">Transmembrane</keyword>
<comment type="similarity">
    <text evidence="2">Belongs to the Asterix family.</text>
</comment>
<evidence type="ECO:0008006" key="9">
    <source>
        <dbReference type="Google" id="ProtNLM"/>
    </source>
</evidence>
<dbReference type="InterPro" id="IPR005351">
    <property type="entry name" value="ASTER"/>
</dbReference>
<dbReference type="EMBL" id="MCFE01000196">
    <property type="protein sequence ID" value="ORX94778.1"/>
    <property type="molecule type" value="Genomic_DNA"/>
</dbReference>
<evidence type="ECO:0000256" key="5">
    <source>
        <dbReference type="ARBA" id="ARBA00023136"/>
    </source>
</evidence>
<accession>A0A1Y1Y9X2</accession>
<keyword evidence="5 6" id="KW-0472">Membrane</keyword>